<dbReference type="InterPro" id="IPR013714">
    <property type="entry name" value="Golgi_TVP15"/>
</dbReference>
<name>A0A137PBV1_CONC2</name>
<evidence type="ECO:0000256" key="2">
    <source>
        <dbReference type="ARBA" id="ARBA00022692"/>
    </source>
</evidence>
<keyword evidence="3 5" id="KW-1133">Transmembrane helix</keyword>
<dbReference type="OrthoDB" id="423534at2759"/>
<dbReference type="PANTHER" id="PTHR28128:SF1">
    <property type="entry name" value="GOLGI APPARATUS MEMBRANE PROTEIN TVP15"/>
    <property type="match status" value="1"/>
</dbReference>
<organism evidence="6 7">
    <name type="scientific">Conidiobolus coronatus (strain ATCC 28846 / CBS 209.66 / NRRL 28638)</name>
    <name type="common">Delacroixia coronata</name>
    <dbReference type="NCBI Taxonomy" id="796925"/>
    <lineage>
        <taxon>Eukaryota</taxon>
        <taxon>Fungi</taxon>
        <taxon>Fungi incertae sedis</taxon>
        <taxon>Zoopagomycota</taxon>
        <taxon>Entomophthoromycotina</taxon>
        <taxon>Entomophthoromycetes</taxon>
        <taxon>Entomophthorales</taxon>
        <taxon>Ancylistaceae</taxon>
        <taxon>Conidiobolus</taxon>
    </lineage>
</organism>
<evidence type="ECO:0008006" key="8">
    <source>
        <dbReference type="Google" id="ProtNLM"/>
    </source>
</evidence>
<dbReference type="GO" id="GO:0016020">
    <property type="term" value="C:membrane"/>
    <property type="evidence" value="ECO:0007669"/>
    <property type="project" value="UniProtKB-SubCell"/>
</dbReference>
<dbReference type="EMBL" id="KQ964452">
    <property type="protein sequence ID" value="KXN72497.1"/>
    <property type="molecule type" value="Genomic_DNA"/>
</dbReference>
<accession>A0A137PBV1</accession>
<dbReference type="PANTHER" id="PTHR28128">
    <property type="entry name" value="GOLGI APPARATUS MEMBRANE PROTEIN TVP15"/>
    <property type="match status" value="1"/>
</dbReference>
<feature type="transmembrane region" description="Helical" evidence="5">
    <location>
        <begin position="91"/>
        <end position="113"/>
    </location>
</feature>
<evidence type="ECO:0000256" key="3">
    <source>
        <dbReference type="ARBA" id="ARBA00022989"/>
    </source>
</evidence>
<evidence type="ECO:0000256" key="4">
    <source>
        <dbReference type="ARBA" id="ARBA00023136"/>
    </source>
</evidence>
<keyword evidence="7" id="KW-1185">Reference proteome</keyword>
<feature type="transmembrane region" description="Helical" evidence="5">
    <location>
        <begin position="38"/>
        <end position="56"/>
    </location>
</feature>
<feature type="transmembrane region" description="Helical" evidence="5">
    <location>
        <begin position="68"/>
        <end position="85"/>
    </location>
</feature>
<evidence type="ECO:0000313" key="6">
    <source>
        <dbReference type="EMBL" id="KXN72497.1"/>
    </source>
</evidence>
<evidence type="ECO:0000256" key="5">
    <source>
        <dbReference type="SAM" id="Phobius"/>
    </source>
</evidence>
<feature type="transmembrane region" description="Helical" evidence="5">
    <location>
        <begin position="12"/>
        <end position="32"/>
    </location>
</feature>
<dbReference type="OMA" id="FYTYWFG"/>
<dbReference type="Pfam" id="PF08507">
    <property type="entry name" value="COPI_assoc"/>
    <property type="match status" value="1"/>
</dbReference>
<proteinExistence type="predicted"/>
<dbReference type="AlphaFoldDB" id="A0A137PBV1"/>
<protein>
    <recommendedName>
        <fullName evidence="8">COPI associated</fullName>
    </recommendedName>
</protein>
<sequence>MTKYTLPKIITVILNTIAAILLIVNGVLRFIWITFPNAIIAVYAIIIGCIILALEFHIPEPVTKHVNFFNTYIGRGLFYIFFGGLTLGWDVWQYVSMVVLIVIGVVFTALGVAQYRYLGREMNVDHTHAAPTDNDHSNNREMAENQV</sequence>
<comment type="subcellular location">
    <subcellularLocation>
        <location evidence="1">Membrane</location>
        <topology evidence="1">Multi-pass membrane protein</topology>
    </subcellularLocation>
</comment>
<keyword evidence="4 5" id="KW-0472">Membrane</keyword>
<gene>
    <name evidence="6" type="ORF">CONCODRAFT_168706</name>
</gene>
<reference evidence="6 7" key="1">
    <citation type="journal article" date="2015" name="Genome Biol. Evol.">
        <title>Phylogenomic analyses indicate that early fungi evolved digesting cell walls of algal ancestors of land plants.</title>
        <authorList>
            <person name="Chang Y."/>
            <person name="Wang S."/>
            <person name="Sekimoto S."/>
            <person name="Aerts A.L."/>
            <person name="Choi C."/>
            <person name="Clum A."/>
            <person name="LaButti K.M."/>
            <person name="Lindquist E.A."/>
            <person name="Yee Ngan C."/>
            <person name="Ohm R.A."/>
            <person name="Salamov A.A."/>
            <person name="Grigoriev I.V."/>
            <person name="Spatafora J.W."/>
            <person name="Berbee M.L."/>
        </authorList>
    </citation>
    <scope>NUCLEOTIDE SEQUENCE [LARGE SCALE GENOMIC DNA]</scope>
    <source>
        <strain evidence="6 7">NRRL 28638</strain>
    </source>
</reference>
<keyword evidence="2 5" id="KW-0812">Transmembrane</keyword>
<dbReference type="Proteomes" id="UP000070444">
    <property type="component" value="Unassembled WGS sequence"/>
</dbReference>
<evidence type="ECO:0000313" key="7">
    <source>
        <dbReference type="Proteomes" id="UP000070444"/>
    </source>
</evidence>
<evidence type="ECO:0000256" key="1">
    <source>
        <dbReference type="ARBA" id="ARBA00004141"/>
    </source>
</evidence>